<proteinExistence type="predicted"/>
<keyword evidence="1" id="KW-1133">Transmembrane helix</keyword>
<accession>A0ABU3U897</accession>
<keyword evidence="1" id="KW-0472">Membrane</keyword>
<dbReference type="InterPro" id="IPR006976">
    <property type="entry name" value="VanZ-like"/>
</dbReference>
<reference evidence="3 4" key="1">
    <citation type="submission" date="2023-10" db="EMBL/GenBank/DDBJ databases">
        <title>Marimonas sp. nov. isolated from tidal mud flat.</title>
        <authorList>
            <person name="Jaincy N.J."/>
            <person name="Srinivasan S."/>
            <person name="Lee S.-S."/>
        </authorList>
    </citation>
    <scope>NUCLEOTIDE SEQUENCE [LARGE SCALE GENOMIC DNA]</scope>
    <source>
        <strain evidence="3 4">MJ-SS3</strain>
    </source>
</reference>
<evidence type="ECO:0000259" key="2">
    <source>
        <dbReference type="Pfam" id="PF04892"/>
    </source>
</evidence>
<feature type="transmembrane region" description="Helical" evidence="1">
    <location>
        <begin position="67"/>
        <end position="85"/>
    </location>
</feature>
<gene>
    <name evidence="3" type="ORF">RXV94_10745</name>
</gene>
<dbReference type="PROSITE" id="PS51257">
    <property type="entry name" value="PROKAR_LIPOPROTEIN"/>
    <property type="match status" value="1"/>
</dbReference>
<evidence type="ECO:0000256" key="1">
    <source>
        <dbReference type="SAM" id="Phobius"/>
    </source>
</evidence>
<dbReference type="PANTHER" id="PTHR28008">
    <property type="entry name" value="DOMAIN PROTEIN, PUTATIVE (AFU_ORTHOLOGUE AFUA_3G10980)-RELATED"/>
    <property type="match status" value="1"/>
</dbReference>
<name>A0ABU3U897_9FLAO</name>
<evidence type="ECO:0000313" key="4">
    <source>
        <dbReference type="Proteomes" id="UP001268651"/>
    </source>
</evidence>
<feature type="domain" description="VanZ-like" evidence="2">
    <location>
        <begin position="22"/>
        <end position="116"/>
    </location>
</feature>
<keyword evidence="4" id="KW-1185">Reference proteome</keyword>
<dbReference type="Pfam" id="PF04892">
    <property type="entry name" value="VanZ"/>
    <property type="match status" value="1"/>
</dbReference>
<dbReference type="Proteomes" id="UP001268651">
    <property type="component" value="Unassembled WGS sequence"/>
</dbReference>
<feature type="transmembrane region" description="Helical" evidence="1">
    <location>
        <begin position="38"/>
        <end position="55"/>
    </location>
</feature>
<dbReference type="EMBL" id="JAWHTF010000006">
    <property type="protein sequence ID" value="MDU8886639.1"/>
    <property type="molecule type" value="Genomic_DNA"/>
</dbReference>
<dbReference type="NCBIfam" id="NF037970">
    <property type="entry name" value="vanZ_1"/>
    <property type="match status" value="1"/>
</dbReference>
<feature type="transmembrane region" description="Helical" evidence="1">
    <location>
        <begin position="100"/>
        <end position="116"/>
    </location>
</feature>
<dbReference type="PANTHER" id="PTHR28008:SF1">
    <property type="entry name" value="DOMAIN PROTEIN, PUTATIVE (AFU_ORTHOLOGUE AFUA_3G10980)-RELATED"/>
    <property type="match status" value="1"/>
</dbReference>
<organism evidence="3 4">
    <name type="scientific">Gilvirhabdus luticola</name>
    <dbReference type="NCBI Taxonomy" id="3079858"/>
    <lineage>
        <taxon>Bacteria</taxon>
        <taxon>Pseudomonadati</taxon>
        <taxon>Bacteroidota</taxon>
        <taxon>Flavobacteriia</taxon>
        <taxon>Flavobacteriales</taxon>
        <taxon>Flavobacteriaceae</taxon>
        <taxon>Gilvirhabdus</taxon>
    </lineage>
</organism>
<dbReference type="RefSeq" id="WP_316662731.1">
    <property type="nucleotide sequence ID" value="NZ_JAWHTF010000006.1"/>
</dbReference>
<comment type="caution">
    <text evidence="3">The sequence shown here is derived from an EMBL/GenBank/DDBJ whole genome shotgun (WGS) entry which is preliminary data.</text>
</comment>
<sequence>MLKKNILFITILYTIALACVSLIKINDISDYVPSITDKVFHFLTYGILAILWYLTWFTKLERKKTTALFLAMVISIGFGIIIEVLQHRITSTRIFDLKDILANILGVILAVGIITLKNRFEVKK</sequence>
<keyword evidence="1" id="KW-0812">Transmembrane</keyword>
<evidence type="ECO:0000313" key="3">
    <source>
        <dbReference type="EMBL" id="MDU8886639.1"/>
    </source>
</evidence>
<protein>
    <submittedName>
        <fullName evidence="3">VanZ family protein</fullName>
    </submittedName>
</protein>